<gene>
    <name evidence="3" type="ORF">COY52_03395</name>
</gene>
<evidence type="ECO:0000259" key="2">
    <source>
        <dbReference type="Pfam" id="PF22725"/>
    </source>
</evidence>
<evidence type="ECO:0008006" key="5">
    <source>
        <dbReference type="Google" id="ProtNLM"/>
    </source>
</evidence>
<dbReference type="EMBL" id="PFMR01000093">
    <property type="protein sequence ID" value="PIZ17691.1"/>
    <property type="molecule type" value="Genomic_DNA"/>
</dbReference>
<dbReference type="Gene3D" id="3.30.360.10">
    <property type="entry name" value="Dihydrodipicolinate Reductase, domain 2"/>
    <property type="match status" value="1"/>
</dbReference>
<dbReference type="Proteomes" id="UP000229307">
    <property type="component" value="Unassembled WGS sequence"/>
</dbReference>
<evidence type="ECO:0000313" key="3">
    <source>
        <dbReference type="EMBL" id="PIZ17691.1"/>
    </source>
</evidence>
<dbReference type="PANTHER" id="PTHR43377:SF1">
    <property type="entry name" value="BILIVERDIN REDUCTASE A"/>
    <property type="match status" value="1"/>
</dbReference>
<feature type="non-terminal residue" evidence="3">
    <location>
        <position position="327"/>
    </location>
</feature>
<dbReference type="Pfam" id="PF01408">
    <property type="entry name" value="GFO_IDH_MocA"/>
    <property type="match status" value="1"/>
</dbReference>
<dbReference type="InterPro" id="IPR055170">
    <property type="entry name" value="GFO_IDH_MocA-like_dom"/>
</dbReference>
<protein>
    <recommendedName>
        <fullName evidence="5">Gfo/Idh/MocA family oxidoreductase</fullName>
    </recommendedName>
</protein>
<accession>A0A2M7SDY7</accession>
<comment type="caution">
    <text evidence="3">The sequence shown here is derived from an EMBL/GenBank/DDBJ whole genome shotgun (WGS) entry which is preliminary data.</text>
</comment>
<dbReference type="SUPFAM" id="SSF51735">
    <property type="entry name" value="NAD(P)-binding Rossmann-fold domains"/>
    <property type="match status" value="1"/>
</dbReference>
<dbReference type="InterPro" id="IPR051450">
    <property type="entry name" value="Gfo/Idh/MocA_Oxidoreductases"/>
</dbReference>
<dbReference type="AlphaFoldDB" id="A0A2M7SDY7"/>
<dbReference type="InterPro" id="IPR000683">
    <property type="entry name" value="Gfo/Idh/MocA-like_OxRdtase_N"/>
</dbReference>
<feature type="domain" description="Gfo/Idh/MocA-like oxidoreductase N-terminal" evidence="1">
    <location>
        <begin position="2"/>
        <end position="117"/>
    </location>
</feature>
<reference evidence="4" key="1">
    <citation type="submission" date="2017-09" db="EMBL/GenBank/DDBJ databases">
        <title>Depth-based differentiation of microbial function through sediment-hosted aquifers and enrichment of novel symbionts in the deep terrestrial subsurface.</title>
        <authorList>
            <person name="Probst A.J."/>
            <person name="Ladd B."/>
            <person name="Jarett J.K."/>
            <person name="Geller-Mcgrath D.E."/>
            <person name="Sieber C.M.K."/>
            <person name="Emerson J.B."/>
            <person name="Anantharaman K."/>
            <person name="Thomas B.C."/>
            <person name="Malmstrom R."/>
            <person name="Stieglmeier M."/>
            <person name="Klingl A."/>
            <person name="Woyke T."/>
            <person name="Ryan C.M."/>
            <person name="Banfield J.F."/>
        </authorList>
    </citation>
    <scope>NUCLEOTIDE SEQUENCE [LARGE SCALE GENOMIC DNA]</scope>
</reference>
<dbReference type="Gene3D" id="3.40.50.720">
    <property type="entry name" value="NAD(P)-binding Rossmann-like Domain"/>
    <property type="match status" value="1"/>
</dbReference>
<dbReference type="SUPFAM" id="SSF55347">
    <property type="entry name" value="Glyceraldehyde-3-phosphate dehydrogenase-like, C-terminal domain"/>
    <property type="match status" value="1"/>
</dbReference>
<feature type="domain" description="GFO/IDH/MocA-like oxidoreductase" evidence="2">
    <location>
        <begin position="128"/>
        <end position="252"/>
    </location>
</feature>
<dbReference type="InterPro" id="IPR036291">
    <property type="entry name" value="NAD(P)-bd_dom_sf"/>
</dbReference>
<proteinExistence type="predicted"/>
<evidence type="ECO:0000313" key="4">
    <source>
        <dbReference type="Proteomes" id="UP000229307"/>
    </source>
</evidence>
<evidence type="ECO:0000259" key="1">
    <source>
        <dbReference type="Pfam" id="PF01408"/>
    </source>
</evidence>
<sequence length="327" mass="36290">MIRFGQIGVGGEGTIYTPIIAENPACRLAAVCDINKEVLDRVAGERKANAYTDFREMIEKEDLDAVAIILPHYLYPEAVGLAAKKNLHILQEKPFARNLPDAKKIVKALKGYKGIYMLSAQRKYSPAFQKAKEIIKSGSIGKVQLIEAYAQYRFTRTSESFGWRTKKKLSGGLAIIDFGWHMLDTIYWIKGMPSRVYANTCGIKALEGKNDIDETANIILEYADGSSAVVLTSITSIGRCWEFTFQCTKGTIKFSPCLVETYDKEKLIEKLDITKTEPEMFAAQFNVFLNAVQTGKKPLTGPAYGLNLSRIAEAAYRSASSGKPVLL</sequence>
<dbReference type="PANTHER" id="PTHR43377">
    <property type="entry name" value="BILIVERDIN REDUCTASE A"/>
    <property type="match status" value="1"/>
</dbReference>
<dbReference type="Pfam" id="PF22725">
    <property type="entry name" value="GFO_IDH_MocA_C3"/>
    <property type="match status" value="1"/>
</dbReference>
<organism evidence="3 4">
    <name type="scientific">Candidatus Desantisbacteria bacterium CG_4_10_14_0_8_um_filter_48_22</name>
    <dbReference type="NCBI Taxonomy" id="1974543"/>
    <lineage>
        <taxon>Bacteria</taxon>
        <taxon>Candidatus Desantisiibacteriota</taxon>
    </lineage>
</organism>
<dbReference type="GO" id="GO:0000166">
    <property type="term" value="F:nucleotide binding"/>
    <property type="evidence" value="ECO:0007669"/>
    <property type="project" value="InterPro"/>
</dbReference>
<name>A0A2M7SDY7_9BACT</name>